<dbReference type="SUPFAM" id="SSF116734">
    <property type="entry name" value="DNA methylase specificity domain"/>
    <property type="match status" value="2"/>
</dbReference>
<dbReference type="InterPro" id="IPR000055">
    <property type="entry name" value="Restrct_endonuc_typeI_TRD"/>
</dbReference>
<dbReference type="EC" id="3.1.21.3" evidence="5"/>
<evidence type="ECO:0000313" key="6">
    <source>
        <dbReference type="EMBL" id="ERJ07641.1"/>
    </source>
</evidence>
<proteinExistence type="inferred from homology"/>
<dbReference type="Proteomes" id="UP000015381">
    <property type="component" value="Chromosome I"/>
</dbReference>
<dbReference type="REBASE" id="39323">
    <property type="entry name" value="S.Hti4BORF13890P"/>
</dbReference>
<evidence type="ECO:0000313" key="8">
    <source>
        <dbReference type="Proteomes" id="UP000015381"/>
    </source>
</evidence>
<reference evidence="6 7" key="2">
    <citation type="journal article" date="2013" name="PLoS ONE">
        <title>INDIGO - INtegrated Data Warehouse of MIcrobial GenOmes with Examples from the Red Sea Extremophiles.</title>
        <authorList>
            <person name="Alam I."/>
            <person name="Antunes A."/>
            <person name="Kamau A.A."/>
            <person name="Ba Alawi W."/>
            <person name="Kalkatawi M."/>
            <person name="Stingl U."/>
            <person name="Bajic V.B."/>
        </authorList>
    </citation>
    <scope>NUCLEOTIDE SEQUENCE [LARGE SCALE GENOMIC DNA]</scope>
    <source>
        <strain evidence="6 7">SARL4B</strain>
    </source>
</reference>
<dbReference type="EMBL" id="HF571520">
    <property type="protein sequence ID" value="CCQ32702.1"/>
    <property type="molecule type" value="Genomic_DNA"/>
</dbReference>
<dbReference type="GO" id="GO:0003677">
    <property type="term" value="F:DNA binding"/>
    <property type="evidence" value="ECO:0007669"/>
    <property type="project" value="UniProtKB-KW"/>
</dbReference>
<evidence type="ECO:0000313" key="7">
    <source>
        <dbReference type="Proteomes" id="UP000003861"/>
    </source>
</evidence>
<reference evidence="5 8" key="3">
    <citation type="journal article" date="2014" name="Environ. Microbiol.">
        <title>Halorhabdus tiamatea: proteogenomics and glycosidase activity measurements identify the first cultivated euryarchaeon from a deep-sea anoxic brine lake as potential polysaccharide degrader.</title>
        <authorList>
            <person name="Werner J."/>
            <person name="Ferrer M."/>
            <person name="Michel G."/>
            <person name="Mann A.J."/>
            <person name="Huang S."/>
            <person name="Juarez S."/>
            <person name="Ciordia S."/>
            <person name="Albar J.P."/>
            <person name="Alcaide M."/>
            <person name="La Cono V."/>
            <person name="Yakimov M.M."/>
            <person name="Antunes A."/>
            <person name="Taborda M."/>
            <person name="Da Costa M.S."/>
            <person name="Amann R.I."/>
            <person name="Gloeckner F.O."/>
            <person name="Golyshina O.V."/>
            <person name="Golyshin P.N."/>
            <person name="Teeling H."/>
        </authorList>
    </citation>
    <scope>NUCLEOTIDE SEQUENCE [LARGE SCALE GENOMIC DNA]</scope>
    <source>
        <strain evidence="8">SARL4B</strain>
        <strain evidence="5">Type strain: SARL4B</strain>
    </source>
</reference>
<evidence type="ECO:0000256" key="2">
    <source>
        <dbReference type="ARBA" id="ARBA00022747"/>
    </source>
</evidence>
<evidence type="ECO:0000256" key="1">
    <source>
        <dbReference type="ARBA" id="ARBA00010923"/>
    </source>
</evidence>
<keyword evidence="2" id="KW-0680">Restriction system</keyword>
<dbReference type="KEGG" id="hti:HTIA_0558"/>
<dbReference type="Gene3D" id="3.90.220.20">
    <property type="entry name" value="DNA methylase specificity domains"/>
    <property type="match status" value="2"/>
</dbReference>
<dbReference type="RefSeq" id="WP_020935991.1">
    <property type="nucleotide sequence ID" value="NC_021921.1"/>
</dbReference>
<dbReference type="AlphaFoldDB" id="S6CT69"/>
<dbReference type="PANTHER" id="PTHR30408">
    <property type="entry name" value="TYPE-1 RESTRICTION ENZYME ECOKI SPECIFICITY PROTEIN"/>
    <property type="match status" value="1"/>
</dbReference>
<evidence type="ECO:0000259" key="4">
    <source>
        <dbReference type="Pfam" id="PF01420"/>
    </source>
</evidence>
<keyword evidence="3" id="KW-0238">DNA-binding</keyword>
<dbReference type="HOGENOM" id="CLU_021095_10_3_2"/>
<dbReference type="GeneID" id="31401290"/>
<sequence length="421" mass="47753">MSEAVAEDEKRDGYMRVQLGPTEWIIPEEWEITSIEDCADYIAGTTFPKEYQGNSSGELPFYKVSDMSECRWKMDRANNYISKDKAEELNATIASSETTIFPKLGQALLTNKRRILTQPSVFDNNVAGLVGKDILDRYLFYFLNFTDFSPYANSGTVPSLSKGDIQSIKLPLPPQHEQRRIADILSTVDKQIQQTDEIIGNIEDLRFGLMSEFFHTGYFEHSLTEKPTFGQVPEDWEIHELSQVADVEMGSSPKSEYYNETGEGLPFYQANNEFGYRNPTHDRWCSNPNKTADEGDTLVTIRGTYVGQVNVAKERCSIGRGLAAVSAKDVDQEYIYHHLAHRERYVKSIASGSTFDSINSNELESLSVLVPPPDEQQKIASCLKSLQKKYLAERKYKQKLQELKRGLMQDLLTGTVRVDPD</sequence>
<gene>
    <name evidence="6" type="ORF">HLRTI_000005</name>
    <name evidence="5" type="ORF">HTIA_0558</name>
</gene>
<name>S6CT69_9EURY</name>
<dbReference type="PANTHER" id="PTHR30408:SF12">
    <property type="entry name" value="TYPE I RESTRICTION ENZYME MJAVIII SPECIFICITY SUBUNIT"/>
    <property type="match status" value="1"/>
</dbReference>
<dbReference type="Pfam" id="PF01420">
    <property type="entry name" value="Methylase_S"/>
    <property type="match status" value="2"/>
</dbReference>
<evidence type="ECO:0000313" key="5">
    <source>
        <dbReference type="EMBL" id="CCQ32702.1"/>
    </source>
</evidence>
<feature type="domain" description="Type I restriction modification DNA specificity" evidence="4">
    <location>
        <begin position="27"/>
        <end position="203"/>
    </location>
</feature>
<dbReference type="InterPro" id="IPR052021">
    <property type="entry name" value="Type-I_RS_S_subunit"/>
</dbReference>
<comment type="similarity">
    <text evidence="1">Belongs to the type-I restriction system S methylase family.</text>
</comment>
<keyword evidence="5" id="KW-0378">Hydrolase</keyword>
<dbReference type="Proteomes" id="UP000003861">
    <property type="component" value="Unassembled WGS sequence"/>
</dbReference>
<dbReference type="GO" id="GO:0009035">
    <property type="term" value="F:type I site-specific deoxyribonuclease activity"/>
    <property type="evidence" value="ECO:0007669"/>
    <property type="project" value="UniProtKB-EC"/>
</dbReference>
<reference evidence="6 7" key="1">
    <citation type="journal article" date="2011" name="J. Bacteriol.">
        <title>Genome sequence of Halorhabdus tiamatea, the first archaeon isolated from a deep-sea anoxic brine lake.</title>
        <authorList>
            <person name="Antunes A."/>
            <person name="Alam I."/>
            <person name="Bajic V.B."/>
            <person name="Stingl U."/>
        </authorList>
    </citation>
    <scope>NUCLEOTIDE SEQUENCE [LARGE SCALE GENOMIC DNA]</scope>
    <source>
        <strain evidence="6 7">SARL4B</strain>
    </source>
</reference>
<dbReference type="GO" id="GO:0009307">
    <property type="term" value="P:DNA restriction-modification system"/>
    <property type="evidence" value="ECO:0007669"/>
    <property type="project" value="UniProtKB-KW"/>
</dbReference>
<dbReference type="InterPro" id="IPR044946">
    <property type="entry name" value="Restrct_endonuc_typeI_TRD_sf"/>
</dbReference>
<dbReference type="OrthoDB" id="84651at2157"/>
<dbReference type="EMBL" id="AFNT02000001">
    <property type="protein sequence ID" value="ERJ07641.1"/>
    <property type="molecule type" value="Genomic_DNA"/>
</dbReference>
<dbReference type="STRING" id="1033806.HTIA_0558"/>
<evidence type="ECO:0000256" key="3">
    <source>
        <dbReference type="ARBA" id="ARBA00023125"/>
    </source>
</evidence>
<dbReference type="Gene3D" id="1.10.287.1120">
    <property type="entry name" value="Bipartite methylase S protein"/>
    <property type="match status" value="1"/>
</dbReference>
<accession>S6CT69</accession>
<dbReference type="eggNOG" id="arCOG02626">
    <property type="taxonomic scope" value="Archaea"/>
</dbReference>
<feature type="domain" description="Type I restriction modification DNA specificity" evidence="4">
    <location>
        <begin position="233"/>
        <end position="400"/>
    </location>
</feature>
<protein>
    <submittedName>
        <fullName evidence="6">Putative restriction modification system specificity subunit protein</fullName>
    </submittedName>
    <submittedName>
        <fullName evidence="5">Type I restriction-modification system, specificity subunit S</fullName>
        <ecNumber evidence="5">3.1.21.3</ecNumber>
    </submittedName>
</protein>
<keyword evidence="8" id="KW-1185">Reference proteome</keyword>
<organism evidence="5 8">
    <name type="scientific">Halorhabdus tiamatea SARL4B</name>
    <dbReference type="NCBI Taxonomy" id="1033806"/>
    <lineage>
        <taxon>Archaea</taxon>
        <taxon>Methanobacteriati</taxon>
        <taxon>Methanobacteriota</taxon>
        <taxon>Stenosarchaea group</taxon>
        <taxon>Halobacteria</taxon>
        <taxon>Halobacteriales</taxon>
        <taxon>Haloarculaceae</taxon>
        <taxon>Halorhabdus</taxon>
    </lineage>
</organism>